<dbReference type="CDD" id="cd03244">
    <property type="entry name" value="ABCC_MRP_domain2"/>
    <property type="match status" value="1"/>
</dbReference>
<organism evidence="14">
    <name type="scientific">Lygus hesperus</name>
    <name type="common">Western plant bug</name>
    <dbReference type="NCBI Taxonomy" id="30085"/>
    <lineage>
        <taxon>Eukaryota</taxon>
        <taxon>Metazoa</taxon>
        <taxon>Ecdysozoa</taxon>
        <taxon>Arthropoda</taxon>
        <taxon>Hexapoda</taxon>
        <taxon>Insecta</taxon>
        <taxon>Pterygota</taxon>
        <taxon>Neoptera</taxon>
        <taxon>Paraneoptera</taxon>
        <taxon>Hemiptera</taxon>
        <taxon>Heteroptera</taxon>
        <taxon>Panheteroptera</taxon>
        <taxon>Cimicomorpha</taxon>
        <taxon>Miridae</taxon>
        <taxon>Mirini</taxon>
        <taxon>Lygus</taxon>
    </lineage>
</organism>
<keyword evidence="7" id="KW-0067">ATP-binding</keyword>
<dbReference type="PROSITE" id="PS50929">
    <property type="entry name" value="ABC_TM1F"/>
    <property type="match status" value="2"/>
</dbReference>
<feature type="transmembrane region" description="Helical" evidence="11">
    <location>
        <begin position="792"/>
        <end position="813"/>
    </location>
</feature>
<protein>
    <submittedName>
        <fullName evidence="14">Multidrug resistance-associated protein 4</fullName>
    </submittedName>
</protein>
<feature type="transmembrane region" description="Helical" evidence="11">
    <location>
        <begin position="984"/>
        <end position="1014"/>
    </location>
</feature>
<dbReference type="InterPro" id="IPR027417">
    <property type="entry name" value="P-loop_NTPase"/>
</dbReference>
<dbReference type="FunFam" id="3.40.50.300:FF:000973">
    <property type="entry name" value="Multidrug resistance-associated protein 4"/>
    <property type="match status" value="1"/>
</dbReference>
<feature type="transmembrane region" description="Helical" evidence="11">
    <location>
        <begin position="231"/>
        <end position="253"/>
    </location>
</feature>
<dbReference type="InterPro" id="IPR036640">
    <property type="entry name" value="ABC1_TM_sf"/>
</dbReference>
<dbReference type="InterPro" id="IPR011527">
    <property type="entry name" value="ABC1_TM_dom"/>
</dbReference>
<dbReference type="InterPro" id="IPR017871">
    <property type="entry name" value="ABC_transporter-like_CS"/>
</dbReference>
<evidence type="ECO:0000256" key="8">
    <source>
        <dbReference type="ARBA" id="ARBA00022989"/>
    </source>
</evidence>
<feature type="domain" description="ABC transporter" evidence="12">
    <location>
        <begin position="1178"/>
        <end position="1410"/>
    </location>
</feature>
<gene>
    <name evidence="14" type="primary">ABCC4_1</name>
    <name evidence="14" type="ORF">g.87988</name>
</gene>
<feature type="region of interest" description="Disordered" evidence="10">
    <location>
        <begin position="1154"/>
        <end position="1175"/>
    </location>
</feature>
<feature type="transmembrane region" description="Helical" evidence="11">
    <location>
        <begin position="899"/>
        <end position="927"/>
    </location>
</feature>
<evidence type="ECO:0000259" key="12">
    <source>
        <dbReference type="PROSITE" id="PS50893"/>
    </source>
</evidence>
<dbReference type="PROSITE" id="PS50893">
    <property type="entry name" value="ABC_TRANSPORTER_2"/>
    <property type="match status" value="2"/>
</dbReference>
<dbReference type="CDD" id="cd18579">
    <property type="entry name" value="ABC_6TM_ABCC_D1"/>
    <property type="match status" value="1"/>
</dbReference>
<dbReference type="SUPFAM" id="SSF52540">
    <property type="entry name" value="P-loop containing nucleoside triphosphate hydrolases"/>
    <property type="match status" value="2"/>
</dbReference>
<feature type="compositionally biased region" description="Basic and acidic residues" evidence="10">
    <location>
        <begin position="470"/>
        <end position="481"/>
    </location>
</feature>
<evidence type="ECO:0000256" key="10">
    <source>
        <dbReference type="SAM" id="MobiDB-lite"/>
    </source>
</evidence>
<dbReference type="FunFam" id="3.40.50.300:FF:000163">
    <property type="entry name" value="Multidrug resistance-associated protein member 4"/>
    <property type="match status" value="1"/>
</dbReference>
<name>A0A146M9K2_LYGHE</name>
<evidence type="ECO:0000256" key="6">
    <source>
        <dbReference type="ARBA" id="ARBA00022741"/>
    </source>
</evidence>
<dbReference type="CDD" id="cd18580">
    <property type="entry name" value="ABC_6TM_ABCC_D2"/>
    <property type="match status" value="1"/>
</dbReference>
<dbReference type="Gene3D" id="1.20.1560.10">
    <property type="entry name" value="ABC transporter type 1, transmembrane domain"/>
    <property type="match status" value="2"/>
</dbReference>
<keyword evidence="8 11" id="KW-1133">Transmembrane helix</keyword>
<feature type="compositionally biased region" description="Basic and acidic residues" evidence="10">
    <location>
        <begin position="444"/>
        <end position="457"/>
    </location>
</feature>
<keyword evidence="4 11" id="KW-0812">Transmembrane</keyword>
<keyword evidence="3" id="KW-0813">Transport</keyword>
<evidence type="ECO:0000256" key="2">
    <source>
        <dbReference type="ARBA" id="ARBA00009726"/>
    </source>
</evidence>
<dbReference type="PANTHER" id="PTHR24223">
    <property type="entry name" value="ATP-BINDING CASSETTE SUB-FAMILY C"/>
    <property type="match status" value="1"/>
</dbReference>
<dbReference type="GO" id="GO:0016887">
    <property type="term" value="F:ATP hydrolysis activity"/>
    <property type="evidence" value="ECO:0007669"/>
    <property type="project" value="InterPro"/>
</dbReference>
<feature type="domain" description="ABC transmembrane type-1" evidence="13">
    <location>
        <begin position="900"/>
        <end position="1141"/>
    </location>
</feature>
<dbReference type="GO" id="GO:0005524">
    <property type="term" value="F:ATP binding"/>
    <property type="evidence" value="ECO:0007669"/>
    <property type="project" value="UniProtKB-KW"/>
</dbReference>
<feature type="domain" description="ABC transporter" evidence="12">
    <location>
        <begin position="492"/>
        <end position="715"/>
    </location>
</feature>
<evidence type="ECO:0000313" key="14">
    <source>
        <dbReference type="EMBL" id="JAQ16428.1"/>
    </source>
</evidence>
<dbReference type="Pfam" id="PF00005">
    <property type="entry name" value="ABC_tran"/>
    <property type="match status" value="2"/>
</dbReference>
<feature type="domain" description="ABC transmembrane type-1" evidence="13">
    <location>
        <begin position="137"/>
        <end position="393"/>
    </location>
</feature>
<reference evidence="14" key="1">
    <citation type="journal article" date="2016" name="Gigascience">
        <title>De novo construction of an expanded transcriptome assembly for the western tarnished plant bug, Lygus hesperus.</title>
        <authorList>
            <person name="Tassone E.E."/>
            <person name="Geib S.M."/>
            <person name="Hall B."/>
            <person name="Fabrick J.A."/>
            <person name="Brent C.S."/>
            <person name="Hull J.J."/>
        </authorList>
    </citation>
    <scope>NUCLEOTIDE SEQUENCE</scope>
</reference>
<evidence type="ECO:0000256" key="3">
    <source>
        <dbReference type="ARBA" id="ARBA00022448"/>
    </source>
</evidence>
<dbReference type="Gene3D" id="3.40.50.300">
    <property type="entry name" value="P-loop containing nucleotide triphosphate hydrolases"/>
    <property type="match status" value="2"/>
</dbReference>
<dbReference type="EMBL" id="GDHC01002201">
    <property type="protein sequence ID" value="JAQ16428.1"/>
    <property type="molecule type" value="Transcribed_RNA"/>
</dbReference>
<sequence>PALLSKAGSQPKPYPVAVPLPIVAQAVRGMDSFRKEWNDHPFERAGFVSQAFYTWAWNIFSQDRKKQLNLDNIWAPYSQHKSAKLGDRLDKVWMNQIEGLKKKSKPPSLARAIAVTFRWEITFITLIHLIVALADVLLRPLLLGTLITSFSRDDPQETVVAAVQLIMVNLGTSLLSNHHLYATAVFGMKMRAAIVSVVFRKSLRLSKTALNDVSPGQIVNLVSNDVSRFEIVAVAFSFLWSGPLQTVIIAYFLYRDVGLYSFAGMAVVVGITILQTYTARLTSQFRRKIAREADTRIRLTDEILAGILVLKLYAWEKPFTKLLEQARRAELKYVQRSNYIRTLYMAFNLSTTKWALFLTLSTYILSGFKLTTAQVFVISSYYSILNHSISSVFVRGIQEVAECTVSLRRLQGFLLRDEIDIITSYSPATTAKEESTGEEPSEDTPLKEGESLTKEDQTEFNGGNKPANGDVHEDLPGKYERPQSGVNSDLAIDVQDVKACWVEGRMVPTLMNLTFTVRRRNLIGLIGSVGSGKSSLLHLLLSELKQDVGKVIVNGSISYASQESWIFAGTVRDNILLGRPYNRARYRKVIAASCLTRDLELFPHGDRTTVGERGASLSGGQRARISLARAIYREADIYLLDDPLSAVDAHVAKEMFQNCFKGFLKNKTVILATHQLQFLDQVDKVIFLQVGQIKDMGTFEELMSRGHDFTKIIEESQVMAPIQSSDVSPTVENRMSRQISESEKVSAMGSAVSIRSAEGKGEESQPLQDSNAPYEGNIFIDYLRAGRSMLTFSLFCITLILAQFFCSLSDYWVSDWAKTFDVREADTVVDNSTFSFGGKVNGTGAPQQESLKGNTEVNGTDVVTSIKSNLTSVNINQTNTLSSLHGLTSLFGNDWTDEFYVTVYGIFVGMMFIVALVRGVLFVLSSLKCSRGLHSKMVKSALYTDLSFFNNNPSGSILNKFSKDLGVTDEMLPKAILDSSQTMGLVIGGIVNTLIVNYMLLIPLGFFILASILIRKYYMNTATNLKRIENMSRSPIYTHLNTSLQGLTTIRAQSAQHYLKMAFDLHQDLNTTCLFTYVSAQQAYSYCLDICSIVFISIVLFTCIIFRGGISGADLGLAVTQSMMMTGMLQWSTRQSSEVVNMMTSVERLVTFTKLPPEDPNEAEKKNPPSDWPSDGAIKLENVSLRYKPDGPPALDRVNLVIRPGEKLGIVGRTGAGKSTLTSVLFRLAPVEGKCTIDDLETSTLNLQALRTSLAIIPQNPVLFSGNLRRNLDPFLTIPDHELWKALEDIDVSEIAKDGQGLDSRISDCGSNLSVGQRQLVCLARAVLKNRNIIVLDEATASVDPETDAQIQKTIRKRFAHCTVLTIAHRLNTIMDSDRILVMEAGRAVELDTPHNLLENKDGYFYSLLQETGPQMASRLAAQAKENHLRSLEEQKRSQAPDVV</sequence>
<feature type="transmembrane region" description="Helical" evidence="11">
    <location>
        <begin position="1083"/>
        <end position="1106"/>
    </location>
</feature>
<dbReference type="SUPFAM" id="SSF90123">
    <property type="entry name" value="ABC transporter transmembrane region"/>
    <property type="match status" value="2"/>
</dbReference>
<evidence type="ECO:0000256" key="11">
    <source>
        <dbReference type="SAM" id="Phobius"/>
    </source>
</evidence>
<dbReference type="FunFam" id="1.20.1560.10:FF:000026">
    <property type="entry name" value="Multidrug resistance-associated protein lethal(2)03659"/>
    <property type="match status" value="1"/>
</dbReference>
<feature type="transmembrane region" description="Helical" evidence="11">
    <location>
        <begin position="354"/>
        <end position="378"/>
    </location>
</feature>
<evidence type="ECO:0000256" key="5">
    <source>
        <dbReference type="ARBA" id="ARBA00022737"/>
    </source>
</evidence>
<dbReference type="GO" id="GO:0140359">
    <property type="term" value="F:ABC-type transporter activity"/>
    <property type="evidence" value="ECO:0007669"/>
    <property type="project" value="InterPro"/>
</dbReference>
<feature type="transmembrane region" description="Helical" evidence="11">
    <location>
        <begin position="109"/>
        <end position="134"/>
    </location>
</feature>
<evidence type="ECO:0000256" key="4">
    <source>
        <dbReference type="ARBA" id="ARBA00022692"/>
    </source>
</evidence>
<dbReference type="InterPro" id="IPR050173">
    <property type="entry name" value="ABC_transporter_C-like"/>
</dbReference>
<dbReference type="InterPro" id="IPR003593">
    <property type="entry name" value="AAA+_ATPase"/>
</dbReference>
<dbReference type="CDD" id="cd03250">
    <property type="entry name" value="ABCC_MRP_domain1"/>
    <property type="match status" value="1"/>
</dbReference>
<keyword evidence="6" id="KW-0547">Nucleotide-binding</keyword>
<dbReference type="PANTHER" id="PTHR24223:SF456">
    <property type="entry name" value="MULTIDRUG RESISTANCE-ASSOCIATED PROTEIN LETHAL(2)03659"/>
    <property type="match status" value="1"/>
</dbReference>
<dbReference type="GO" id="GO:0016020">
    <property type="term" value="C:membrane"/>
    <property type="evidence" value="ECO:0007669"/>
    <property type="project" value="UniProtKB-SubCell"/>
</dbReference>
<dbReference type="InterPro" id="IPR003439">
    <property type="entry name" value="ABC_transporter-like_ATP-bd"/>
</dbReference>
<evidence type="ECO:0000256" key="1">
    <source>
        <dbReference type="ARBA" id="ARBA00004141"/>
    </source>
</evidence>
<dbReference type="PROSITE" id="PS00211">
    <property type="entry name" value="ABC_TRANSPORTER_1"/>
    <property type="match status" value="2"/>
</dbReference>
<evidence type="ECO:0000259" key="13">
    <source>
        <dbReference type="PROSITE" id="PS50929"/>
    </source>
</evidence>
<dbReference type="InterPro" id="IPR044746">
    <property type="entry name" value="ABCC_6TM_D1"/>
</dbReference>
<evidence type="ECO:0000256" key="7">
    <source>
        <dbReference type="ARBA" id="ARBA00022840"/>
    </source>
</evidence>
<accession>A0A146M9K2</accession>
<dbReference type="Pfam" id="PF00664">
    <property type="entry name" value="ABC_membrane"/>
    <property type="match status" value="2"/>
</dbReference>
<feature type="region of interest" description="Disordered" evidence="10">
    <location>
        <begin position="427"/>
        <end position="485"/>
    </location>
</feature>
<evidence type="ECO:0000256" key="9">
    <source>
        <dbReference type="ARBA" id="ARBA00023136"/>
    </source>
</evidence>
<comment type="subcellular location">
    <subcellularLocation>
        <location evidence="1">Membrane</location>
        <topology evidence="1">Multi-pass membrane protein</topology>
    </subcellularLocation>
</comment>
<dbReference type="SMART" id="SM00382">
    <property type="entry name" value="AAA"/>
    <property type="match status" value="2"/>
</dbReference>
<feature type="non-terminal residue" evidence="14">
    <location>
        <position position="1"/>
    </location>
</feature>
<proteinExistence type="inferred from homology"/>
<dbReference type="InterPro" id="IPR044726">
    <property type="entry name" value="ABCC_6TM_D2"/>
</dbReference>
<keyword evidence="9 11" id="KW-0472">Membrane</keyword>
<keyword evidence="5" id="KW-0677">Repeat</keyword>
<feature type="transmembrane region" description="Helical" evidence="11">
    <location>
        <begin position="259"/>
        <end position="278"/>
    </location>
</feature>
<comment type="similarity">
    <text evidence="2">Belongs to the ABC transporter superfamily. ABCC family. Conjugate transporter (TC 3.A.1.208) subfamily.</text>
</comment>